<protein>
    <recommendedName>
        <fullName evidence="3">Ubiquitin-like domain-containing protein</fullName>
    </recommendedName>
</protein>
<accession>A0AAV2I854</accession>
<proteinExistence type="predicted"/>
<gene>
    <name evidence="1" type="ORF">GSLYS_00015908001</name>
</gene>
<sequence length="307" mass="35514">MKGKDPEILSENDRLTRCKKNPGHIEFIPVSNFVINHLPTPYRNVEVFENIRTLAALTVRIVVKGKVGTHYGTGKIWQVENHALNNKCPCLYCQSSDQCFKRVWFIYVTTAAHLIGDDKEPSTIRADVSYDNQFEKEKIRVLYGHKIVEKCDKSDTCKIIFITHDDDLADELTQHVQNFRNYISGHQYHTNSEHYAVIVSHPHGSSKKISIGSLSRSGSRNKKTRVLESQLVNVEVEVHFPDGECSKRMIWMLDRKLKDTKEFLLQEAGINDDPKQWNLVMHYSHDRKVIMDDNMITRDYINDLTVV</sequence>
<dbReference type="EMBL" id="CAXITT010000480">
    <property type="protein sequence ID" value="CAL1542313.1"/>
    <property type="molecule type" value="Genomic_DNA"/>
</dbReference>
<keyword evidence="2" id="KW-1185">Reference proteome</keyword>
<evidence type="ECO:0000313" key="2">
    <source>
        <dbReference type="Proteomes" id="UP001497497"/>
    </source>
</evidence>
<reference evidence="1 2" key="1">
    <citation type="submission" date="2024-04" db="EMBL/GenBank/DDBJ databases">
        <authorList>
            <consortium name="Genoscope - CEA"/>
            <person name="William W."/>
        </authorList>
    </citation>
    <scope>NUCLEOTIDE SEQUENCE [LARGE SCALE GENOMIC DNA]</scope>
</reference>
<name>A0AAV2I854_LYMST</name>
<dbReference type="AlphaFoldDB" id="A0AAV2I854"/>
<organism evidence="1 2">
    <name type="scientific">Lymnaea stagnalis</name>
    <name type="common">Great pond snail</name>
    <name type="synonym">Helix stagnalis</name>
    <dbReference type="NCBI Taxonomy" id="6523"/>
    <lineage>
        <taxon>Eukaryota</taxon>
        <taxon>Metazoa</taxon>
        <taxon>Spiralia</taxon>
        <taxon>Lophotrochozoa</taxon>
        <taxon>Mollusca</taxon>
        <taxon>Gastropoda</taxon>
        <taxon>Heterobranchia</taxon>
        <taxon>Euthyneura</taxon>
        <taxon>Panpulmonata</taxon>
        <taxon>Hygrophila</taxon>
        <taxon>Lymnaeoidea</taxon>
        <taxon>Lymnaeidae</taxon>
        <taxon>Lymnaea</taxon>
    </lineage>
</organism>
<dbReference type="Proteomes" id="UP001497497">
    <property type="component" value="Unassembled WGS sequence"/>
</dbReference>
<comment type="caution">
    <text evidence="1">The sequence shown here is derived from an EMBL/GenBank/DDBJ whole genome shotgun (WGS) entry which is preliminary data.</text>
</comment>
<evidence type="ECO:0000313" key="1">
    <source>
        <dbReference type="EMBL" id="CAL1542313.1"/>
    </source>
</evidence>
<evidence type="ECO:0008006" key="3">
    <source>
        <dbReference type="Google" id="ProtNLM"/>
    </source>
</evidence>